<name>A0A1E3X2I9_9BACT</name>
<dbReference type="Proteomes" id="UP000094056">
    <property type="component" value="Unassembled WGS sequence"/>
</dbReference>
<protein>
    <submittedName>
        <fullName evidence="1">Uncharacterized protein</fullName>
    </submittedName>
</protein>
<reference evidence="1 2" key="1">
    <citation type="submission" date="2016-07" db="EMBL/GenBank/DDBJ databases">
        <title>Draft genome of Scalindua rubra, obtained from a brine-seawater interface in the Red Sea, sheds light on salt adaptation in anammox bacteria.</title>
        <authorList>
            <person name="Speth D.R."/>
            <person name="Lagkouvardos I."/>
            <person name="Wang Y."/>
            <person name="Qian P.-Y."/>
            <person name="Dutilh B.E."/>
            <person name="Jetten M.S."/>
        </authorList>
    </citation>
    <scope>NUCLEOTIDE SEQUENCE [LARGE SCALE GENOMIC DNA]</scope>
    <source>
        <strain evidence="1">BSI-1</strain>
    </source>
</reference>
<evidence type="ECO:0000313" key="2">
    <source>
        <dbReference type="Proteomes" id="UP000094056"/>
    </source>
</evidence>
<evidence type="ECO:0000313" key="1">
    <source>
        <dbReference type="EMBL" id="ODS29792.1"/>
    </source>
</evidence>
<dbReference type="AlphaFoldDB" id="A0A1E3X2I9"/>
<feature type="non-terminal residue" evidence="1">
    <location>
        <position position="33"/>
    </location>
</feature>
<gene>
    <name evidence="1" type="ORF">SCARUB_05102</name>
</gene>
<sequence>MEKNDLNEKLSEHLSVINKCSIPSKQGTHPISN</sequence>
<dbReference type="EMBL" id="MAYW01000369">
    <property type="protein sequence ID" value="ODS29792.1"/>
    <property type="molecule type" value="Genomic_DNA"/>
</dbReference>
<accession>A0A1E3X2I9</accession>
<comment type="caution">
    <text evidence="1">The sequence shown here is derived from an EMBL/GenBank/DDBJ whole genome shotgun (WGS) entry which is preliminary data.</text>
</comment>
<proteinExistence type="predicted"/>
<organism evidence="1 2">
    <name type="scientific">Candidatus Scalindua rubra</name>
    <dbReference type="NCBI Taxonomy" id="1872076"/>
    <lineage>
        <taxon>Bacteria</taxon>
        <taxon>Pseudomonadati</taxon>
        <taxon>Planctomycetota</taxon>
        <taxon>Candidatus Brocadiia</taxon>
        <taxon>Candidatus Brocadiales</taxon>
        <taxon>Candidatus Scalinduaceae</taxon>
        <taxon>Candidatus Scalindua</taxon>
    </lineage>
</organism>